<accession>A0A842JCA8</accession>
<sequence length="133" mass="15209">MRKTFLPILCAFLLGGCTTYGIGPSNIFLENKELSQLKGRHILDMEKYSGGWSHIEIGMLSNKFYMQYEPREVLSVNRSCNFWGCSVTGVNYSTYGFVYFTTDKDGYITDYAEDGDAIRSVKHKFKDLLVLEN</sequence>
<evidence type="ECO:0000313" key="2">
    <source>
        <dbReference type="Proteomes" id="UP000552683"/>
    </source>
</evidence>
<keyword evidence="2" id="KW-1185">Reference proteome</keyword>
<evidence type="ECO:0000313" key="1">
    <source>
        <dbReference type="EMBL" id="MBC2882704.1"/>
    </source>
</evidence>
<protein>
    <recommendedName>
        <fullName evidence="3">Lipoprotein</fullName>
    </recommendedName>
</protein>
<dbReference type="RefSeq" id="WP_185898293.1">
    <property type="nucleotide sequence ID" value="NZ_JACLZK010000001.1"/>
</dbReference>
<dbReference type="PROSITE" id="PS51257">
    <property type="entry name" value="PROKAR_LIPOPROTEIN"/>
    <property type="match status" value="1"/>
</dbReference>
<gene>
    <name evidence="1" type="ORF">H7R39_05445</name>
</gene>
<reference evidence="1 2" key="1">
    <citation type="submission" date="2020-08" db="EMBL/GenBank/DDBJ databases">
        <title>Complete genome and description of Campylobacter massiliensis Marseille-Q3452 sp. nov.</title>
        <authorList>
            <person name="Antezack A."/>
        </authorList>
    </citation>
    <scope>NUCLEOTIDE SEQUENCE [LARGE SCALE GENOMIC DNA]</scope>
    <source>
        <strain evidence="1 2">Marseille-Q3452</strain>
    </source>
</reference>
<dbReference type="Proteomes" id="UP000552683">
    <property type="component" value="Unassembled WGS sequence"/>
</dbReference>
<evidence type="ECO:0008006" key="3">
    <source>
        <dbReference type="Google" id="ProtNLM"/>
    </source>
</evidence>
<dbReference type="EMBL" id="JACLZK010000001">
    <property type="protein sequence ID" value="MBC2882704.1"/>
    <property type="molecule type" value="Genomic_DNA"/>
</dbReference>
<proteinExistence type="predicted"/>
<name>A0A842JCA8_9BACT</name>
<dbReference type="AlphaFoldDB" id="A0A842JCA8"/>
<comment type="caution">
    <text evidence="1">The sequence shown here is derived from an EMBL/GenBank/DDBJ whole genome shotgun (WGS) entry which is preliminary data.</text>
</comment>
<organism evidence="1 2">
    <name type="scientific">Campylobacter massiliensis</name>
    <dbReference type="NCBI Taxonomy" id="2762557"/>
    <lineage>
        <taxon>Bacteria</taxon>
        <taxon>Pseudomonadati</taxon>
        <taxon>Campylobacterota</taxon>
        <taxon>Epsilonproteobacteria</taxon>
        <taxon>Campylobacterales</taxon>
        <taxon>Campylobacteraceae</taxon>
        <taxon>Campylobacter</taxon>
    </lineage>
</organism>